<feature type="compositionally biased region" description="Acidic residues" evidence="1">
    <location>
        <begin position="215"/>
        <end position="232"/>
    </location>
</feature>
<reference evidence="2" key="1">
    <citation type="submission" date="2020-05" db="UniProtKB">
        <authorList>
            <consortium name="EnsemblMetazoa"/>
        </authorList>
    </citation>
    <scope>IDENTIFICATION</scope>
    <source>
        <strain evidence="2">MAF</strain>
    </source>
</reference>
<dbReference type="EnsemblMetazoa" id="AMEM010026-RA">
    <property type="protein sequence ID" value="AMEM010026-PA"/>
    <property type="gene ID" value="AMEM010026"/>
</dbReference>
<feature type="region of interest" description="Disordered" evidence="1">
    <location>
        <begin position="190"/>
        <end position="235"/>
    </location>
</feature>
<name>A0A182V771_ANOME</name>
<sequence length="252" mass="26080">MLPRDPTIDEPLPARAIVFSADSLIDGRRLPLSLLPPAPTSPPLPLCCLRSSLPPPPLPPALSGPLVPPPPPPPPPPYWLISTLDAFSCDMHDTDHGRSVADRCGLRFTTVDTLPAPPLPCTADVESEGLELAAVTPPAPPAPPVAVAAAVPLLPPFELVATPSSSFEFSDGQVATELASPSELSVSRAIESESVYSPDASQSVVGAEAGSSGADTEEDAEGDDVPGEDDSSDLVRSLESLFSSESVSRCLK</sequence>
<dbReference type="Proteomes" id="UP000075903">
    <property type="component" value="Unassembled WGS sequence"/>
</dbReference>
<evidence type="ECO:0000313" key="3">
    <source>
        <dbReference type="Proteomes" id="UP000075903"/>
    </source>
</evidence>
<evidence type="ECO:0000313" key="2">
    <source>
        <dbReference type="EnsemblMetazoa" id="AMEM010026-PA"/>
    </source>
</evidence>
<proteinExistence type="predicted"/>
<organism evidence="2 3">
    <name type="scientific">Anopheles merus</name>
    <name type="common">Mosquito</name>
    <dbReference type="NCBI Taxonomy" id="30066"/>
    <lineage>
        <taxon>Eukaryota</taxon>
        <taxon>Metazoa</taxon>
        <taxon>Ecdysozoa</taxon>
        <taxon>Arthropoda</taxon>
        <taxon>Hexapoda</taxon>
        <taxon>Insecta</taxon>
        <taxon>Pterygota</taxon>
        <taxon>Neoptera</taxon>
        <taxon>Endopterygota</taxon>
        <taxon>Diptera</taxon>
        <taxon>Nematocera</taxon>
        <taxon>Culicoidea</taxon>
        <taxon>Culicidae</taxon>
        <taxon>Anophelinae</taxon>
        <taxon>Anopheles</taxon>
    </lineage>
</organism>
<accession>A0A182V771</accession>
<dbReference type="AlphaFoldDB" id="A0A182V771"/>
<keyword evidence="3" id="KW-1185">Reference proteome</keyword>
<protein>
    <submittedName>
        <fullName evidence="2">Uncharacterized protein</fullName>
    </submittedName>
</protein>
<dbReference type="VEuPathDB" id="VectorBase:AMEM010026"/>
<evidence type="ECO:0000256" key="1">
    <source>
        <dbReference type="SAM" id="MobiDB-lite"/>
    </source>
</evidence>